<comment type="caution">
    <text evidence="2">The sequence shown here is derived from an EMBL/GenBank/DDBJ whole genome shotgun (WGS) entry which is preliminary data.</text>
</comment>
<accession>A0ABP7IG14</accession>
<organism evidence="2 3">
    <name type="scientific">Amycolatopsis tucumanensis</name>
    <dbReference type="NCBI Taxonomy" id="401106"/>
    <lineage>
        <taxon>Bacteria</taxon>
        <taxon>Bacillati</taxon>
        <taxon>Actinomycetota</taxon>
        <taxon>Actinomycetes</taxon>
        <taxon>Pseudonocardiales</taxon>
        <taxon>Pseudonocardiaceae</taxon>
        <taxon>Amycolatopsis</taxon>
    </lineage>
</organism>
<evidence type="ECO:0000313" key="3">
    <source>
        <dbReference type="Proteomes" id="UP001501624"/>
    </source>
</evidence>
<gene>
    <name evidence="2" type="ORF">GCM10022380_40010</name>
</gene>
<evidence type="ECO:0000256" key="1">
    <source>
        <dbReference type="SAM" id="MobiDB-lite"/>
    </source>
</evidence>
<protein>
    <submittedName>
        <fullName evidence="2">Uncharacterized protein</fullName>
    </submittedName>
</protein>
<dbReference type="EMBL" id="BAABCM010000005">
    <property type="protein sequence ID" value="GAA3817547.1"/>
    <property type="molecule type" value="Genomic_DNA"/>
</dbReference>
<keyword evidence="3" id="KW-1185">Reference proteome</keyword>
<reference evidence="3" key="1">
    <citation type="journal article" date="2019" name="Int. J. Syst. Evol. Microbiol.">
        <title>The Global Catalogue of Microorganisms (GCM) 10K type strain sequencing project: providing services to taxonomists for standard genome sequencing and annotation.</title>
        <authorList>
            <consortium name="The Broad Institute Genomics Platform"/>
            <consortium name="The Broad Institute Genome Sequencing Center for Infectious Disease"/>
            <person name="Wu L."/>
            <person name="Ma J."/>
        </authorList>
    </citation>
    <scope>NUCLEOTIDE SEQUENCE [LARGE SCALE GENOMIC DNA]</scope>
    <source>
        <strain evidence="3">JCM 17017</strain>
    </source>
</reference>
<dbReference type="Proteomes" id="UP001501624">
    <property type="component" value="Unassembled WGS sequence"/>
</dbReference>
<evidence type="ECO:0000313" key="2">
    <source>
        <dbReference type="EMBL" id="GAA3817547.1"/>
    </source>
</evidence>
<name>A0ABP7IG14_9PSEU</name>
<sequence>MIRPSPVVSTWRKVSCSVISSGGPPGSPLVSRYRRGQAVPQEVVGLRIEVDPVALTAGERVRVALVHGDAVQAPREGQPAQPGADDGHAAATEWRGEQHR</sequence>
<proteinExistence type="predicted"/>
<feature type="region of interest" description="Disordered" evidence="1">
    <location>
        <begin position="72"/>
        <end position="100"/>
    </location>
</feature>